<name>A0A3M7QTI3_BRAPC</name>
<evidence type="ECO:0000313" key="2">
    <source>
        <dbReference type="Proteomes" id="UP000276133"/>
    </source>
</evidence>
<dbReference type="Proteomes" id="UP000276133">
    <property type="component" value="Unassembled WGS sequence"/>
</dbReference>
<gene>
    <name evidence="1" type="ORF">BpHYR1_029298</name>
</gene>
<dbReference type="OrthoDB" id="6768976at2759"/>
<feature type="non-terminal residue" evidence="1">
    <location>
        <position position="147"/>
    </location>
</feature>
<evidence type="ECO:0000313" key="1">
    <source>
        <dbReference type="EMBL" id="RNA14670.1"/>
    </source>
</evidence>
<protein>
    <submittedName>
        <fullName evidence="1">Krab-a domain-containing</fullName>
    </submittedName>
</protein>
<dbReference type="AlphaFoldDB" id="A0A3M7QTI3"/>
<dbReference type="EMBL" id="REGN01005134">
    <property type="protein sequence ID" value="RNA14670.1"/>
    <property type="molecule type" value="Genomic_DNA"/>
</dbReference>
<organism evidence="1 2">
    <name type="scientific">Brachionus plicatilis</name>
    <name type="common">Marine rotifer</name>
    <name type="synonym">Brachionus muelleri</name>
    <dbReference type="NCBI Taxonomy" id="10195"/>
    <lineage>
        <taxon>Eukaryota</taxon>
        <taxon>Metazoa</taxon>
        <taxon>Spiralia</taxon>
        <taxon>Gnathifera</taxon>
        <taxon>Rotifera</taxon>
        <taxon>Eurotatoria</taxon>
        <taxon>Monogononta</taxon>
        <taxon>Pseudotrocha</taxon>
        <taxon>Ploima</taxon>
        <taxon>Brachionidae</taxon>
        <taxon>Brachionus</taxon>
    </lineage>
</organism>
<sequence length="147" mass="17297">IPSTNLIGFQTTDINPQLHDKEIVTVLGWKDTLENRPHNESLSGDLRTYWLQWDRLRKHSGMKIDRMKINYDRNVKLMNYNIGDKVLLLNSEKKKGKNPKLSKSWKGPYEVLTKITELTYLKKKLIVNINRIKKCFMLAVQQEEISL</sequence>
<proteinExistence type="predicted"/>
<comment type="caution">
    <text evidence="1">The sequence shown here is derived from an EMBL/GenBank/DDBJ whole genome shotgun (WGS) entry which is preliminary data.</text>
</comment>
<accession>A0A3M7QTI3</accession>
<keyword evidence="2" id="KW-1185">Reference proteome</keyword>
<feature type="non-terminal residue" evidence="1">
    <location>
        <position position="1"/>
    </location>
</feature>
<reference evidence="1 2" key="1">
    <citation type="journal article" date="2018" name="Sci. Rep.">
        <title>Genomic signatures of local adaptation to the degree of environmental predictability in rotifers.</title>
        <authorList>
            <person name="Franch-Gras L."/>
            <person name="Hahn C."/>
            <person name="Garcia-Roger E.M."/>
            <person name="Carmona M.J."/>
            <person name="Serra M."/>
            <person name="Gomez A."/>
        </authorList>
    </citation>
    <scope>NUCLEOTIDE SEQUENCE [LARGE SCALE GENOMIC DNA]</scope>
    <source>
        <strain evidence="1">HYR1</strain>
    </source>
</reference>